<dbReference type="PROSITE" id="PS50088">
    <property type="entry name" value="ANK_REPEAT"/>
    <property type="match status" value="3"/>
</dbReference>
<dbReference type="SMART" id="SM00248">
    <property type="entry name" value="ANK"/>
    <property type="match status" value="8"/>
</dbReference>
<dbReference type="InterPro" id="IPR035994">
    <property type="entry name" value="Nucleoside_phosphorylase_sf"/>
</dbReference>
<dbReference type="SUPFAM" id="SSF48403">
    <property type="entry name" value="Ankyrin repeat"/>
    <property type="match status" value="1"/>
</dbReference>
<feature type="repeat" description="ANK" evidence="2">
    <location>
        <begin position="1124"/>
        <end position="1161"/>
    </location>
</feature>
<keyword evidence="2" id="KW-0040">ANK repeat</keyword>
<dbReference type="InterPro" id="IPR036770">
    <property type="entry name" value="Ankyrin_rpt-contain_sf"/>
</dbReference>
<dbReference type="PROSITE" id="PS50297">
    <property type="entry name" value="ANK_REP_REGION"/>
    <property type="match status" value="1"/>
</dbReference>
<dbReference type="InterPro" id="IPR002110">
    <property type="entry name" value="Ankyrin_rpt"/>
</dbReference>
<dbReference type="PANTHER" id="PTHR46082:SF11">
    <property type="entry name" value="AAA+ ATPASE DOMAIN-CONTAINING PROTEIN-RELATED"/>
    <property type="match status" value="1"/>
</dbReference>
<dbReference type="InterPro" id="IPR053137">
    <property type="entry name" value="NLR-like"/>
</dbReference>
<sequence length="1192" mass="134322">MSAFNALASKDEYRVAFISPLPIERAAATALLDERHAEPLDFSQHSIDENAYTWGRMHQHNVVITSLPVGMYGVVSANTTVLESGIDIRLGDVAVGCPELTLGGVVQYDTGKAKSGKKWERTGLLVPPPRILLNALAKLQAEHEIADSQVPSILDAAGKQNNKFARAYKHPGVENDLLYEENPDYQSNVIDSDPERVVLRSQRSFTAPSIHYGTIALGNELVEDAQMRREILAAVGQICICLEMEAAGLMSCFPCLMIRGICDYADSHKNDTWWRYASATAAAFAKELLLHVSNSEIQKARKLEAAIERVQSSIDHIKTRMGQTELKMRATRNRDRVEGTCNWFIRYPLYTGWLHESTSNLLWVSADAGCGKSVLAKYLIDEALVAPDRLVCYFFFKEDSIDQRSSAKAACALLRQLLIADPELLQPDILHKFAVDGPRFIESFRDLWTTFVETSQKSRFKKIICVLDALDECQNVDRRELVDSICDVVSPGTANTKISILATSRPYGDIKDVMFGWQRKFPIIHLSGDNDRERDLISEEIKIVINHRIDEFITIRGLSHEDKDFLINQFMAHSDRTYLWIDLFLKSVEAAPGFARGHVRRAFSSIPINVDAAYNQILNRTERPFLLKDVAILLCLNGKQRNFRELEADVTEEGDILEIIKNHCNLVVTVIDSEIYLHHQTARIFLVSEVPDVIGLETHGGYNPMVMRSSSKHTDWKYSIRQGESIRILAERCLWYLKLTRSGIEGNQKLFQYCAYWWVSHFKGSDIADQRLFDLAVDMCDKNLEYLNYWFRYYRSNTSILDSRISDSPVTFLSVLGLHTVVENLLAEVSKKDKDKLMLSEALYWASLSRHVELCRLLIKHGADPNMKHSTYLGTGTCLHEAAWLSDINLLEILLENGADINAKDSSLRTALFIAVLSSRTHCVTFLLKHGINSKHREMNGYTALGYMYSTGNHDGQVCLAITKQSIEHEPNFYDLLYQGEKQERATCHACAHHLLRYAIDAKGAKGAQSRRSLGSKSLLHFAIAFNTLDLVEEFLQAGSKSSARSKTLSELLIYASKLPPGKCNPDTIDLLVAHGASINDKSSEGITWMHLAMLSRDQSRFADPTPLQQLLAKPPDIDAQDMDGKTPLMYGVRSSISDQITATRVKMLLEYGADYALTDMNGRTAHLYAFRRGKSQTVKVLEDWTLSELLR</sequence>
<dbReference type="GO" id="GO:0003824">
    <property type="term" value="F:catalytic activity"/>
    <property type="evidence" value="ECO:0007669"/>
    <property type="project" value="InterPro"/>
</dbReference>
<dbReference type="Gene3D" id="3.40.50.300">
    <property type="entry name" value="P-loop containing nucleotide triphosphate hydrolases"/>
    <property type="match status" value="1"/>
</dbReference>
<evidence type="ECO:0000313" key="5">
    <source>
        <dbReference type="Proteomes" id="UP000664169"/>
    </source>
</evidence>
<dbReference type="SUPFAM" id="SSF52540">
    <property type="entry name" value="P-loop containing nucleoside triphosphate hydrolases"/>
    <property type="match status" value="1"/>
</dbReference>
<proteinExistence type="predicted"/>
<comment type="caution">
    <text evidence="4">The sequence shown here is derived from an EMBL/GenBank/DDBJ whole genome shotgun (WGS) entry which is preliminary data.</text>
</comment>
<dbReference type="Pfam" id="PF24883">
    <property type="entry name" value="NPHP3_N"/>
    <property type="match status" value="1"/>
</dbReference>
<gene>
    <name evidence="4" type="ORF">GOMPHAMPRED_000502</name>
</gene>
<evidence type="ECO:0000256" key="2">
    <source>
        <dbReference type="PROSITE-ProRule" id="PRU00023"/>
    </source>
</evidence>
<dbReference type="AlphaFoldDB" id="A0A8H3I3Y2"/>
<name>A0A8H3I3Y2_9LECA</name>
<evidence type="ECO:0000259" key="3">
    <source>
        <dbReference type="Pfam" id="PF24883"/>
    </source>
</evidence>
<organism evidence="4 5">
    <name type="scientific">Gomphillus americanus</name>
    <dbReference type="NCBI Taxonomy" id="1940652"/>
    <lineage>
        <taxon>Eukaryota</taxon>
        <taxon>Fungi</taxon>
        <taxon>Dikarya</taxon>
        <taxon>Ascomycota</taxon>
        <taxon>Pezizomycotina</taxon>
        <taxon>Lecanoromycetes</taxon>
        <taxon>OSLEUM clade</taxon>
        <taxon>Ostropomycetidae</taxon>
        <taxon>Ostropales</taxon>
        <taxon>Graphidaceae</taxon>
        <taxon>Gomphilloideae</taxon>
        <taxon>Gomphillus</taxon>
    </lineage>
</organism>
<dbReference type="InterPro" id="IPR056884">
    <property type="entry name" value="NPHP3-like_N"/>
</dbReference>
<dbReference type="Pfam" id="PF12796">
    <property type="entry name" value="Ank_2"/>
    <property type="match status" value="1"/>
</dbReference>
<protein>
    <recommendedName>
        <fullName evidence="3">Nephrocystin 3-like N-terminal domain-containing protein</fullName>
    </recommendedName>
</protein>
<feature type="domain" description="Nephrocystin 3-like N-terminal" evidence="3">
    <location>
        <begin position="339"/>
        <end position="505"/>
    </location>
</feature>
<reference evidence="4" key="1">
    <citation type="submission" date="2021-03" db="EMBL/GenBank/DDBJ databases">
        <authorList>
            <person name="Tagirdzhanova G."/>
        </authorList>
    </citation>
    <scope>NUCLEOTIDE SEQUENCE</scope>
</reference>
<keyword evidence="1" id="KW-0677">Repeat</keyword>
<dbReference type="Proteomes" id="UP000664169">
    <property type="component" value="Unassembled WGS sequence"/>
</dbReference>
<dbReference type="Gene3D" id="1.25.40.20">
    <property type="entry name" value="Ankyrin repeat-containing domain"/>
    <property type="match status" value="2"/>
</dbReference>
<evidence type="ECO:0000313" key="4">
    <source>
        <dbReference type="EMBL" id="CAF9903698.1"/>
    </source>
</evidence>
<accession>A0A8H3I3Y2</accession>
<dbReference type="InterPro" id="IPR027417">
    <property type="entry name" value="P-loop_NTPase"/>
</dbReference>
<dbReference type="EMBL" id="CAJPDQ010000001">
    <property type="protein sequence ID" value="CAF9903698.1"/>
    <property type="molecule type" value="Genomic_DNA"/>
</dbReference>
<dbReference type="GO" id="GO:0009116">
    <property type="term" value="P:nucleoside metabolic process"/>
    <property type="evidence" value="ECO:0007669"/>
    <property type="project" value="InterPro"/>
</dbReference>
<dbReference type="Gene3D" id="3.40.50.1580">
    <property type="entry name" value="Nucleoside phosphorylase domain"/>
    <property type="match status" value="1"/>
</dbReference>
<dbReference type="PANTHER" id="PTHR46082">
    <property type="entry name" value="ATP/GTP-BINDING PROTEIN-RELATED"/>
    <property type="match status" value="1"/>
</dbReference>
<keyword evidence="5" id="KW-1185">Reference proteome</keyword>
<evidence type="ECO:0000256" key="1">
    <source>
        <dbReference type="ARBA" id="ARBA00022737"/>
    </source>
</evidence>
<feature type="repeat" description="ANK" evidence="2">
    <location>
        <begin position="874"/>
        <end position="906"/>
    </location>
</feature>
<dbReference type="OrthoDB" id="1577640at2759"/>
<dbReference type="SUPFAM" id="SSF53167">
    <property type="entry name" value="Purine and uridine phosphorylases"/>
    <property type="match status" value="1"/>
</dbReference>
<feature type="repeat" description="ANK" evidence="2">
    <location>
        <begin position="842"/>
        <end position="870"/>
    </location>
</feature>